<dbReference type="AlphaFoldDB" id="A0AAQ0S737"/>
<reference evidence="6 7" key="1">
    <citation type="submission" date="2018-10" db="EMBL/GenBank/DDBJ databases">
        <title>Staphylococcus pseudoxylosus sp. nov., isolated from bovine mastitis.</title>
        <authorList>
            <person name="Macfadyen A.C."/>
            <person name="Leroy S."/>
            <person name="Harrison E.M."/>
            <person name="Parkhill J."/>
            <person name="Holmes M.A."/>
            <person name="Paterson G.K."/>
        </authorList>
    </citation>
    <scope>NUCLEOTIDE SEQUENCE [LARGE SCALE GENOMIC DNA]</scope>
    <source>
        <strain evidence="6 7">S04009</strain>
    </source>
</reference>
<dbReference type="CDD" id="cd08551">
    <property type="entry name" value="Fe-ADH"/>
    <property type="match status" value="1"/>
</dbReference>
<organism evidence="6 7">
    <name type="scientific">Staphylococcus pseudoxylosus</name>
    <dbReference type="NCBI Taxonomy" id="2282419"/>
    <lineage>
        <taxon>Bacteria</taxon>
        <taxon>Bacillati</taxon>
        <taxon>Bacillota</taxon>
        <taxon>Bacilli</taxon>
        <taxon>Bacillales</taxon>
        <taxon>Staphylococcaceae</taxon>
        <taxon>Staphylococcus</taxon>
    </lineage>
</organism>
<feature type="domain" description="Fe-containing alcohol dehydrogenase-like C-terminal" evidence="5">
    <location>
        <begin position="189"/>
        <end position="384"/>
    </location>
</feature>
<dbReference type="PROSITE" id="PS00913">
    <property type="entry name" value="ADH_IRON_1"/>
    <property type="match status" value="1"/>
</dbReference>
<evidence type="ECO:0000313" key="6">
    <source>
        <dbReference type="EMBL" id="RMI85111.1"/>
    </source>
</evidence>
<dbReference type="Gene3D" id="1.20.1090.10">
    <property type="entry name" value="Dehydroquinate synthase-like - alpha domain"/>
    <property type="match status" value="1"/>
</dbReference>
<evidence type="ECO:0000259" key="4">
    <source>
        <dbReference type="Pfam" id="PF00465"/>
    </source>
</evidence>
<evidence type="ECO:0000256" key="1">
    <source>
        <dbReference type="ARBA" id="ARBA00007358"/>
    </source>
</evidence>
<dbReference type="Pfam" id="PF25137">
    <property type="entry name" value="ADH_Fe_C"/>
    <property type="match status" value="1"/>
</dbReference>
<dbReference type="GO" id="GO:0004022">
    <property type="term" value="F:alcohol dehydrogenase (NAD+) activity"/>
    <property type="evidence" value="ECO:0007669"/>
    <property type="project" value="TreeGrafter"/>
</dbReference>
<dbReference type="FunFam" id="1.20.1090.10:FF:000001">
    <property type="entry name" value="Aldehyde-alcohol dehydrogenase"/>
    <property type="match status" value="1"/>
</dbReference>
<dbReference type="FunFam" id="3.40.50.1970:FF:000003">
    <property type="entry name" value="Alcohol dehydrogenase, iron-containing"/>
    <property type="match status" value="1"/>
</dbReference>
<name>A0AAQ0S737_9STAP</name>
<evidence type="ECO:0000256" key="3">
    <source>
        <dbReference type="ARBA" id="ARBA00023027"/>
    </source>
</evidence>
<accession>A0AAQ0S737</accession>
<dbReference type="PANTHER" id="PTHR11496">
    <property type="entry name" value="ALCOHOL DEHYDROGENASE"/>
    <property type="match status" value="1"/>
</dbReference>
<dbReference type="InterPro" id="IPR001670">
    <property type="entry name" value="ADH_Fe/GldA"/>
</dbReference>
<comment type="caution">
    <text evidence="6">The sequence shown here is derived from an EMBL/GenBank/DDBJ whole genome shotgun (WGS) entry which is preliminary data.</text>
</comment>
<feature type="domain" description="Alcohol dehydrogenase iron-type/glycerol dehydrogenase GldA" evidence="4">
    <location>
        <begin position="9"/>
        <end position="178"/>
    </location>
</feature>
<comment type="similarity">
    <text evidence="1">Belongs to the iron-containing alcohol dehydrogenase family.</text>
</comment>
<dbReference type="InterPro" id="IPR039697">
    <property type="entry name" value="Alcohol_dehydrogenase_Fe"/>
</dbReference>
<dbReference type="Gene3D" id="3.40.50.1970">
    <property type="match status" value="1"/>
</dbReference>
<dbReference type="Pfam" id="PF00465">
    <property type="entry name" value="Fe-ADH"/>
    <property type="match status" value="1"/>
</dbReference>
<evidence type="ECO:0000313" key="7">
    <source>
        <dbReference type="Proteomes" id="UP000269505"/>
    </source>
</evidence>
<gene>
    <name evidence="6" type="ORF">D9V42_07820</name>
</gene>
<keyword evidence="3" id="KW-0520">NAD</keyword>
<dbReference type="InterPro" id="IPR018211">
    <property type="entry name" value="ADH_Fe_CS"/>
</dbReference>
<keyword evidence="2" id="KW-0560">Oxidoreductase</keyword>
<dbReference type="InterPro" id="IPR056798">
    <property type="entry name" value="ADH_Fe_C"/>
</dbReference>
<sequence length="384" mass="41273">MNYEYHCDTKIIMGPGKSKDLPEIISEYINIGETVMVVTDSGIKDAGLVDPIEMNLKNSGYKVISYNEISPNPRDTECLKGASLYQSTNASAVIAVGGGSPMDTAKAIALLGPNGGSPEEYNNGERNYANISPVICVPTTAGTGSEVTRSSVITLEESHTKITLKSPLLRPTIAVLDPELTLSVPKSITAATGVDALVHAIEGYTCTVTNPISQAVGKSAMSIIVDYLPKVYQDGKNLDARYKMQEGSLLAGLCFGSADVASVHCLSEALSSLYDTPHGVANAIFLPHVVKFNAVENKPLHAEISKIMQFAKQSDTDEIAIEKLIKGLYTLTNDLGIPSLKDLGYVKTEHFEQMANLAKQNNSTPSNVRPITEKDYLIILKEAY</sequence>
<evidence type="ECO:0000256" key="2">
    <source>
        <dbReference type="ARBA" id="ARBA00023002"/>
    </source>
</evidence>
<dbReference type="PANTHER" id="PTHR11496:SF102">
    <property type="entry name" value="ALCOHOL DEHYDROGENASE 4"/>
    <property type="match status" value="1"/>
</dbReference>
<evidence type="ECO:0000259" key="5">
    <source>
        <dbReference type="Pfam" id="PF25137"/>
    </source>
</evidence>
<dbReference type="RefSeq" id="WP_122064286.1">
    <property type="nucleotide sequence ID" value="NZ_CP149857.1"/>
</dbReference>
<proteinExistence type="inferred from homology"/>
<dbReference type="GO" id="GO:0046872">
    <property type="term" value="F:metal ion binding"/>
    <property type="evidence" value="ECO:0007669"/>
    <property type="project" value="InterPro"/>
</dbReference>
<dbReference type="SUPFAM" id="SSF56796">
    <property type="entry name" value="Dehydroquinate synthase-like"/>
    <property type="match status" value="1"/>
</dbReference>
<dbReference type="Proteomes" id="UP000269505">
    <property type="component" value="Unassembled WGS sequence"/>
</dbReference>
<keyword evidence="7" id="KW-1185">Reference proteome</keyword>
<protein>
    <submittedName>
        <fullName evidence="6">Iron-containing alcohol dehydrogenase</fullName>
    </submittedName>
</protein>
<dbReference type="EMBL" id="RCVN01000007">
    <property type="protein sequence ID" value="RMI85111.1"/>
    <property type="molecule type" value="Genomic_DNA"/>
</dbReference>